<name>A0A8X6M7F2_NEPPI</name>
<reference evidence="1" key="1">
    <citation type="submission" date="2020-08" db="EMBL/GenBank/DDBJ databases">
        <title>Multicomponent nature underlies the extraordinary mechanical properties of spider dragline silk.</title>
        <authorList>
            <person name="Kono N."/>
            <person name="Nakamura H."/>
            <person name="Mori M."/>
            <person name="Yoshida Y."/>
            <person name="Ohtoshi R."/>
            <person name="Malay A.D."/>
            <person name="Moran D.A.P."/>
            <person name="Tomita M."/>
            <person name="Numata K."/>
            <person name="Arakawa K."/>
        </authorList>
    </citation>
    <scope>NUCLEOTIDE SEQUENCE</scope>
</reference>
<protein>
    <submittedName>
        <fullName evidence="1">Uncharacterized protein</fullName>
    </submittedName>
</protein>
<dbReference type="EMBL" id="BMAW01042402">
    <property type="protein sequence ID" value="GFS33962.1"/>
    <property type="molecule type" value="Genomic_DNA"/>
</dbReference>
<evidence type="ECO:0000313" key="1">
    <source>
        <dbReference type="EMBL" id="GFS33962.1"/>
    </source>
</evidence>
<sequence length="164" mass="18875">MLWGDEAHCYLNGTVLTQNCLLNSKLQITKCSQRNFRTYIKGNRLVWFHSRNNHKGVLLDKITPKGLVTGEKYRQMLNIFVIPALQKRQYLGEIIFIQDGSPSQMVLQVQPLLRQTFTTERIVTTFQLHGHLGPLIFHLGLLAMRLSKVQSLSKCYSGPSYVER</sequence>
<dbReference type="InterPro" id="IPR036397">
    <property type="entry name" value="RNaseH_sf"/>
</dbReference>
<dbReference type="GO" id="GO:0003676">
    <property type="term" value="F:nucleic acid binding"/>
    <property type="evidence" value="ECO:0007669"/>
    <property type="project" value="InterPro"/>
</dbReference>
<organism evidence="1 2">
    <name type="scientific">Nephila pilipes</name>
    <name type="common">Giant wood spider</name>
    <name type="synonym">Nephila maculata</name>
    <dbReference type="NCBI Taxonomy" id="299642"/>
    <lineage>
        <taxon>Eukaryota</taxon>
        <taxon>Metazoa</taxon>
        <taxon>Ecdysozoa</taxon>
        <taxon>Arthropoda</taxon>
        <taxon>Chelicerata</taxon>
        <taxon>Arachnida</taxon>
        <taxon>Araneae</taxon>
        <taxon>Araneomorphae</taxon>
        <taxon>Entelegynae</taxon>
        <taxon>Araneoidea</taxon>
        <taxon>Nephilidae</taxon>
        <taxon>Nephila</taxon>
    </lineage>
</organism>
<accession>A0A8X6M7F2</accession>
<dbReference type="OrthoDB" id="7787442at2759"/>
<comment type="caution">
    <text evidence="1">The sequence shown here is derived from an EMBL/GenBank/DDBJ whole genome shotgun (WGS) entry which is preliminary data.</text>
</comment>
<gene>
    <name evidence="1" type="primary">X975_24756</name>
    <name evidence="1" type="ORF">NPIL_115081</name>
</gene>
<keyword evidence="2" id="KW-1185">Reference proteome</keyword>
<dbReference type="AlphaFoldDB" id="A0A8X6M7F2"/>
<evidence type="ECO:0000313" key="2">
    <source>
        <dbReference type="Proteomes" id="UP000887013"/>
    </source>
</evidence>
<dbReference type="Gene3D" id="3.30.420.10">
    <property type="entry name" value="Ribonuclease H-like superfamily/Ribonuclease H"/>
    <property type="match status" value="1"/>
</dbReference>
<dbReference type="Proteomes" id="UP000887013">
    <property type="component" value="Unassembled WGS sequence"/>
</dbReference>
<proteinExistence type="predicted"/>